<evidence type="ECO:0000313" key="2">
    <source>
        <dbReference type="Proteomes" id="UP000237194"/>
    </source>
</evidence>
<proteinExistence type="predicted"/>
<sequence>MVEIYIDVAHLFLSATDRWSGRHPCDIDTNEKDDTGDRHLRQVSFDWDKGSVTLKISDKDSTFYEYPHSVTYTNKDPEFFKWVAFATRYSN</sequence>
<name>A0A2S3WBQ4_PSEPU</name>
<accession>A0A2S3WBQ4</accession>
<dbReference type="AlphaFoldDB" id="A0A2S3WBQ4"/>
<protein>
    <submittedName>
        <fullName evidence="1">Uncharacterized protein</fullName>
    </submittedName>
</protein>
<organism evidence="1 2">
    <name type="scientific">Pseudomonas putida</name>
    <name type="common">Arthrobacter siderocapsulatus</name>
    <dbReference type="NCBI Taxonomy" id="303"/>
    <lineage>
        <taxon>Bacteria</taxon>
        <taxon>Pseudomonadati</taxon>
        <taxon>Pseudomonadota</taxon>
        <taxon>Gammaproteobacteria</taxon>
        <taxon>Pseudomonadales</taxon>
        <taxon>Pseudomonadaceae</taxon>
        <taxon>Pseudomonas</taxon>
    </lineage>
</organism>
<reference evidence="1 2" key="2">
    <citation type="submission" date="2018-03" db="EMBL/GenBank/DDBJ databases">
        <title>Draft genome of Pseudomonas putida strain KT-27.</title>
        <authorList>
            <person name="Yoshizawa S."/>
            <person name="Khan N.H."/>
            <person name="Nishimura M."/>
            <person name="Chiura H.X."/>
            <person name="Ogura Y."/>
            <person name="Hayashi T."/>
            <person name="Kogure K."/>
        </authorList>
    </citation>
    <scope>NUCLEOTIDE SEQUENCE [LARGE SCALE GENOMIC DNA]</scope>
    <source>
        <strain evidence="1 2">KT-27</strain>
    </source>
</reference>
<dbReference type="EMBL" id="MIND01000018">
    <property type="protein sequence ID" value="POF88345.1"/>
    <property type="molecule type" value="Genomic_DNA"/>
</dbReference>
<gene>
    <name evidence="1" type="ORF">BGP80_10365</name>
</gene>
<reference evidence="1 2" key="1">
    <citation type="submission" date="2016-08" db="EMBL/GenBank/DDBJ databases">
        <authorList>
            <person name="Seilhamer J.J."/>
        </authorList>
    </citation>
    <scope>NUCLEOTIDE SEQUENCE [LARGE SCALE GENOMIC DNA]</scope>
    <source>
        <strain evidence="1 2">KT-27</strain>
    </source>
</reference>
<evidence type="ECO:0000313" key="1">
    <source>
        <dbReference type="EMBL" id="POF88345.1"/>
    </source>
</evidence>
<dbReference type="Proteomes" id="UP000237194">
    <property type="component" value="Unassembled WGS sequence"/>
</dbReference>
<comment type="caution">
    <text evidence="1">The sequence shown here is derived from an EMBL/GenBank/DDBJ whole genome shotgun (WGS) entry which is preliminary data.</text>
</comment>